<keyword evidence="8" id="KW-1185">Reference proteome</keyword>
<evidence type="ECO:0000256" key="2">
    <source>
        <dbReference type="ARBA" id="ARBA00022692"/>
    </source>
</evidence>
<evidence type="ECO:0000256" key="1">
    <source>
        <dbReference type="ARBA" id="ARBA00004141"/>
    </source>
</evidence>
<reference evidence="7 8" key="2">
    <citation type="submission" date="2018-11" db="EMBL/GenBank/DDBJ databases">
        <authorList>
            <consortium name="Pathogen Informatics"/>
        </authorList>
    </citation>
    <scope>NUCLEOTIDE SEQUENCE [LARGE SCALE GENOMIC DNA]</scope>
    <source>
        <strain evidence="7 8">MHpl1</strain>
    </source>
</reference>
<dbReference type="STRING" id="6290.A0A158QPX0"/>
<dbReference type="InterPro" id="IPR028823">
    <property type="entry name" value="NALCN"/>
</dbReference>
<sequence length="836" mass="97349">MDDNRKISLIQPQKKQSQVAKAAVLSSAMLTRKNSSGRAGVSSFPGRESIAAISDMLTTQQKKAIKPGYMASERLELALKIACTISLITVCLHTPKTFEQWWPLTYIVLCLDLVSVLILTAEVALRIHHEGMSLRDSSYVHNRWAQFDLFMFISYWLSWLLHFYQILRVNLGLFSAPYQVQLSLYTNWNILSVTVQEWFGVIRSVRPFIIIRLIRLAVKFKLPRARIEQLLKRSSQQVQNVTVFFVFFMALYAIVGIQLFGRMDYHCVLPKSACTPALPYASFQFLRSMVFQCFVIVFVLLNAIINASFVYKHDESDKIRKWYYYLIEVGFTMLFNLECLIKILCYGFRNFFRRGIFKFELILCIGSSLNAIKYFYDRNYFTYFQAFRLLRLIKASPILEDFVWKIFSPGKKLGGLVIFTITFVIIASAISLQLFYAVPKLHHFHTFPQEGWTDFVVEVLRATDDKLVPFVAIYFVAYHLFVTLIVLSLFVAVILDNLEMDEELKKVKQLRAREATTSMRSTLPWRLRVFEKFPTRPQMATMRRVDSEFPMPKVRDSFAHQFALEGVDMEVCDQESDRSKNLLQLAPSRKYCREEPHFRHIGSISLRNSIAHLLEISDRTRQSVTNSLNFLPHFYRSSGSLHPRKDALPYVYRNGPNRLNHNDLALKSDGYRKSRTMSGKFLHTTMTAKQMLYNENGDLSRPSDSAPKKELKQGEIDIRALQQKRHLAEITRTRIEEDMRENHPYFDRPLFLIGRASRLREFCKKDSHRNNALFGLGNGYNNDTVVYFDAVREPMADHRRKPRHEQSLPAGTLSYFISWLSVYSFVSENDYQFSIQ</sequence>
<dbReference type="GO" id="GO:0032224">
    <property type="term" value="P:positive regulation of synaptic transmission, cholinergic"/>
    <property type="evidence" value="ECO:0007669"/>
    <property type="project" value="TreeGrafter"/>
</dbReference>
<evidence type="ECO:0000256" key="5">
    <source>
        <dbReference type="SAM" id="Phobius"/>
    </source>
</evidence>
<feature type="transmembrane region" description="Helical" evidence="5">
    <location>
        <begin position="323"/>
        <end position="344"/>
    </location>
</feature>
<dbReference type="Proteomes" id="UP000268014">
    <property type="component" value="Unassembled WGS sequence"/>
</dbReference>
<dbReference type="GO" id="GO:0005261">
    <property type="term" value="F:monoatomic cation channel activity"/>
    <property type="evidence" value="ECO:0007669"/>
    <property type="project" value="InterPro"/>
</dbReference>
<dbReference type="OMA" id="VWRLIGC"/>
<evidence type="ECO:0000313" key="8">
    <source>
        <dbReference type="Proteomes" id="UP000268014"/>
    </source>
</evidence>
<feature type="transmembrane region" description="Helical" evidence="5">
    <location>
        <begin position="146"/>
        <end position="167"/>
    </location>
</feature>
<dbReference type="GO" id="GO:0032230">
    <property type="term" value="P:positive regulation of synaptic transmission, GABAergic"/>
    <property type="evidence" value="ECO:0007669"/>
    <property type="project" value="TreeGrafter"/>
</dbReference>
<dbReference type="WBParaSite" id="HPLM_0001347801-mRNA-1">
    <property type="protein sequence ID" value="HPLM_0001347801-mRNA-1"/>
    <property type="gene ID" value="HPLM_0001347801"/>
</dbReference>
<dbReference type="InterPro" id="IPR027359">
    <property type="entry name" value="Volt_channel_dom_sf"/>
</dbReference>
<dbReference type="InterPro" id="IPR005821">
    <property type="entry name" value="Ion_trans_dom"/>
</dbReference>
<evidence type="ECO:0000259" key="6">
    <source>
        <dbReference type="Pfam" id="PF00520"/>
    </source>
</evidence>
<organism evidence="9">
    <name type="scientific">Haemonchus placei</name>
    <name type="common">Barber's pole worm</name>
    <dbReference type="NCBI Taxonomy" id="6290"/>
    <lineage>
        <taxon>Eukaryota</taxon>
        <taxon>Metazoa</taxon>
        <taxon>Ecdysozoa</taxon>
        <taxon>Nematoda</taxon>
        <taxon>Chromadorea</taxon>
        <taxon>Rhabditida</taxon>
        <taxon>Rhabditina</taxon>
        <taxon>Rhabditomorpha</taxon>
        <taxon>Strongyloidea</taxon>
        <taxon>Trichostrongylidae</taxon>
        <taxon>Haemonchus</taxon>
    </lineage>
</organism>
<dbReference type="PANTHER" id="PTHR46141:SF2">
    <property type="entry name" value="ION TRANSPORT DOMAIN-CONTAINING PROTEIN"/>
    <property type="match status" value="1"/>
</dbReference>
<feature type="transmembrane region" description="Helical" evidence="5">
    <location>
        <begin position="471"/>
        <end position="495"/>
    </location>
</feature>
<feature type="domain" description="Ion transport" evidence="6">
    <location>
        <begin position="81"/>
        <end position="263"/>
    </location>
</feature>
<evidence type="ECO:0000256" key="3">
    <source>
        <dbReference type="ARBA" id="ARBA00022989"/>
    </source>
</evidence>
<dbReference type="EMBL" id="UZAF01018220">
    <property type="protein sequence ID" value="VDO49273.1"/>
    <property type="molecule type" value="Genomic_DNA"/>
</dbReference>
<name>A0A158QPX0_HAEPC</name>
<dbReference type="AlphaFoldDB" id="A0A158QPX0"/>
<evidence type="ECO:0000313" key="7">
    <source>
        <dbReference type="EMBL" id="VDO49273.1"/>
    </source>
</evidence>
<keyword evidence="3 5" id="KW-1133">Transmembrane helix</keyword>
<feature type="domain" description="Ion transport" evidence="6">
    <location>
        <begin position="289"/>
        <end position="502"/>
    </location>
</feature>
<dbReference type="OrthoDB" id="10069766at2759"/>
<dbReference type="Gene3D" id="1.20.120.350">
    <property type="entry name" value="Voltage-gated potassium channels. Chain C"/>
    <property type="match status" value="1"/>
</dbReference>
<dbReference type="Pfam" id="PF00520">
    <property type="entry name" value="Ion_trans"/>
    <property type="match status" value="2"/>
</dbReference>
<dbReference type="SUPFAM" id="SSF81324">
    <property type="entry name" value="Voltage-gated potassium channels"/>
    <property type="match status" value="2"/>
</dbReference>
<keyword evidence="2 5" id="KW-0812">Transmembrane</keyword>
<feature type="transmembrane region" description="Helical" evidence="5">
    <location>
        <begin position="413"/>
        <end position="438"/>
    </location>
</feature>
<evidence type="ECO:0000256" key="4">
    <source>
        <dbReference type="ARBA" id="ARBA00023136"/>
    </source>
</evidence>
<dbReference type="FunFam" id="1.20.120.350:FF:000030">
    <property type="entry name" value="sodium leak channel non-selective protein"/>
    <property type="match status" value="1"/>
</dbReference>
<keyword evidence="4 5" id="KW-0472">Membrane</keyword>
<feature type="transmembrane region" description="Helical" evidence="5">
    <location>
        <begin position="356"/>
        <end position="376"/>
    </location>
</feature>
<gene>
    <name evidence="7" type="ORF">HPLM_LOCUS13470</name>
</gene>
<accession>A0A158QPX0</accession>
<dbReference type="Gene3D" id="1.10.287.70">
    <property type="match status" value="2"/>
</dbReference>
<dbReference type="PANTHER" id="PTHR46141">
    <property type="entry name" value="SODIUM LEAK CHANNEL NON-SELECTIVE PROTEIN"/>
    <property type="match status" value="1"/>
</dbReference>
<reference evidence="9" key="1">
    <citation type="submission" date="2016-04" db="UniProtKB">
        <authorList>
            <consortium name="WormBaseParasite"/>
        </authorList>
    </citation>
    <scope>IDENTIFICATION</scope>
</reference>
<feature type="transmembrane region" description="Helical" evidence="5">
    <location>
        <begin position="238"/>
        <end position="260"/>
    </location>
</feature>
<feature type="transmembrane region" description="Helical" evidence="5">
    <location>
        <begin position="101"/>
        <end position="125"/>
    </location>
</feature>
<protein>
    <submittedName>
        <fullName evidence="9">Ion_trans domain-containing protein</fullName>
    </submittedName>
</protein>
<dbReference type="GO" id="GO:0005886">
    <property type="term" value="C:plasma membrane"/>
    <property type="evidence" value="ECO:0007669"/>
    <property type="project" value="TreeGrafter"/>
</dbReference>
<proteinExistence type="predicted"/>
<comment type="subcellular location">
    <subcellularLocation>
        <location evidence="1">Membrane</location>
        <topology evidence="1">Multi-pass membrane protein</topology>
    </subcellularLocation>
</comment>
<feature type="transmembrane region" description="Helical" evidence="5">
    <location>
        <begin position="289"/>
        <end position="311"/>
    </location>
</feature>
<evidence type="ECO:0000313" key="9">
    <source>
        <dbReference type="WBParaSite" id="HPLM_0001347801-mRNA-1"/>
    </source>
</evidence>